<feature type="chain" id="PRO_5034147556" evidence="8">
    <location>
        <begin position="20"/>
        <end position="132"/>
    </location>
</feature>
<evidence type="ECO:0000259" key="9">
    <source>
        <dbReference type="PROSITE" id="PS50835"/>
    </source>
</evidence>
<evidence type="ECO:0000313" key="11">
    <source>
        <dbReference type="Proteomes" id="UP000694414"/>
    </source>
</evidence>
<dbReference type="PANTHER" id="PTHR19433:SF86">
    <property type="entry name" value="T CELL RECEPTOR ALPHA VARIABLE 26-2"/>
    <property type="match status" value="1"/>
</dbReference>
<organism evidence="10 11">
    <name type="scientific">Prolemur simus</name>
    <name type="common">Greater bamboo lemur</name>
    <name type="synonym">Hapalemur simus</name>
    <dbReference type="NCBI Taxonomy" id="1328070"/>
    <lineage>
        <taxon>Eukaryota</taxon>
        <taxon>Metazoa</taxon>
        <taxon>Chordata</taxon>
        <taxon>Craniata</taxon>
        <taxon>Vertebrata</taxon>
        <taxon>Euteleostomi</taxon>
        <taxon>Mammalia</taxon>
        <taxon>Eutheria</taxon>
        <taxon>Euarchontoglires</taxon>
        <taxon>Primates</taxon>
        <taxon>Strepsirrhini</taxon>
        <taxon>Lemuriformes</taxon>
        <taxon>Lemuridae</taxon>
        <taxon>Prolemur</taxon>
    </lineage>
</organism>
<keyword evidence="11" id="KW-1185">Reference proteome</keyword>
<dbReference type="GO" id="GO:0002376">
    <property type="term" value="P:immune system process"/>
    <property type="evidence" value="ECO:0007669"/>
    <property type="project" value="UniProtKB-KW"/>
</dbReference>
<dbReference type="Ensembl" id="ENSPSMT00000020646.1">
    <property type="protein sequence ID" value="ENSPSMP00000017772.1"/>
    <property type="gene ID" value="ENSPSMG00000012645.1"/>
</dbReference>
<keyword evidence="4" id="KW-0391">Immunity</keyword>
<evidence type="ECO:0000256" key="2">
    <source>
        <dbReference type="ARBA" id="ARBA00022475"/>
    </source>
</evidence>
<name>A0A8C8ZNG0_PROSS</name>
<dbReference type="GeneTree" id="ENSGT00940000162524"/>
<dbReference type="InterPro" id="IPR013106">
    <property type="entry name" value="Ig_V-set"/>
</dbReference>
<gene>
    <name evidence="10" type="primary">TRAV26-2</name>
</gene>
<dbReference type="SMART" id="SM00409">
    <property type="entry name" value="IG"/>
    <property type="match status" value="1"/>
</dbReference>
<evidence type="ECO:0000256" key="8">
    <source>
        <dbReference type="SAM" id="SignalP"/>
    </source>
</evidence>
<dbReference type="Gene3D" id="2.60.40.10">
    <property type="entry name" value="Immunoglobulins"/>
    <property type="match status" value="1"/>
</dbReference>
<reference evidence="10" key="2">
    <citation type="submission" date="2025-09" db="UniProtKB">
        <authorList>
            <consortium name="Ensembl"/>
        </authorList>
    </citation>
    <scope>IDENTIFICATION</scope>
</reference>
<keyword evidence="6" id="KW-1015">Disulfide bond</keyword>
<accession>A0A8C8ZNG0</accession>
<comment type="subcellular location">
    <subcellularLocation>
        <location evidence="1">Cell membrane</location>
    </subcellularLocation>
</comment>
<proteinExistence type="predicted"/>
<evidence type="ECO:0000256" key="6">
    <source>
        <dbReference type="ARBA" id="ARBA00023157"/>
    </source>
</evidence>
<feature type="signal peptide" evidence="8">
    <location>
        <begin position="1"/>
        <end position="19"/>
    </location>
</feature>
<dbReference type="GO" id="GO:0009617">
    <property type="term" value="P:response to bacterium"/>
    <property type="evidence" value="ECO:0007669"/>
    <property type="project" value="TreeGrafter"/>
</dbReference>
<evidence type="ECO:0000256" key="4">
    <source>
        <dbReference type="ARBA" id="ARBA00022859"/>
    </source>
</evidence>
<evidence type="ECO:0000256" key="7">
    <source>
        <dbReference type="ARBA" id="ARBA00023180"/>
    </source>
</evidence>
<dbReference type="InterPro" id="IPR007110">
    <property type="entry name" value="Ig-like_dom"/>
</dbReference>
<dbReference type="SUPFAM" id="SSF48726">
    <property type="entry name" value="Immunoglobulin"/>
    <property type="match status" value="1"/>
</dbReference>
<dbReference type="AlphaFoldDB" id="A0A8C8ZNG0"/>
<feature type="domain" description="Ig-like" evidence="9">
    <location>
        <begin position="18"/>
        <end position="120"/>
    </location>
</feature>
<evidence type="ECO:0000313" key="10">
    <source>
        <dbReference type="Ensembl" id="ENSPSMP00000017772.1"/>
    </source>
</evidence>
<dbReference type="InterPro" id="IPR013783">
    <property type="entry name" value="Ig-like_fold"/>
</dbReference>
<reference evidence="10" key="1">
    <citation type="submission" date="2025-08" db="UniProtKB">
        <authorList>
            <consortium name="Ensembl"/>
        </authorList>
    </citation>
    <scope>IDENTIFICATION</scope>
</reference>
<evidence type="ECO:0000256" key="5">
    <source>
        <dbReference type="ARBA" id="ARBA00023136"/>
    </source>
</evidence>
<keyword evidence="5" id="KW-0472">Membrane</keyword>
<dbReference type="PROSITE" id="PS50835">
    <property type="entry name" value="IG_LIKE"/>
    <property type="match status" value="1"/>
</dbReference>
<dbReference type="PANTHER" id="PTHR19433">
    <property type="entry name" value="T-CELL RECEPTOR ALPHA CHAIN V REGION-RELATED"/>
    <property type="match status" value="1"/>
</dbReference>
<dbReference type="InterPro" id="IPR052051">
    <property type="entry name" value="TCR_complex_component"/>
</dbReference>
<dbReference type="InterPro" id="IPR003599">
    <property type="entry name" value="Ig_sub"/>
</dbReference>
<dbReference type="SMART" id="SM00406">
    <property type="entry name" value="IGv"/>
    <property type="match status" value="1"/>
</dbReference>
<keyword evidence="7" id="KW-0325">Glycoprotein</keyword>
<dbReference type="GO" id="GO:0005886">
    <property type="term" value="C:plasma membrane"/>
    <property type="evidence" value="ECO:0007669"/>
    <property type="project" value="UniProtKB-SubCell"/>
</dbReference>
<protein>
    <submittedName>
        <fullName evidence="10">T cell receptor alpha variable 26-2</fullName>
    </submittedName>
</protein>
<dbReference type="Proteomes" id="UP000694414">
    <property type="component" value="Unplaced"/>
</dbReference>
<dbReference type="Pfam" id="PF07686">
    <property type="entry name" value="V-set"/>
    <property type="match status" value="1"/>
</dbReference>
<sequence>MRLVTRITVLLTLGIMADAKTTQPNSMEITEEEPVYLPCNHSTISGSEYVYWYRQILLQGPEYVIHGLKSNVTNRMATLAISADRKSSTLILPRVTMGDTAVYYCIARDHTGTDGAAPVQYLPVGKGAAAAF</sequence>
<dbReference type="InterPro" id="IPR036179">
    <property type="entry name" value="Ig-like_dom_sf"/>
</dbReference>
<evidence type="ECO:0000256" key="3">
    <source>
        <dbReference type="ARBA" id="ARBA00022729"/>
    </source>
</evidence>
<keyword evidence="3 8" id="KW-0732">Signal</keyword>
<evidence type="ECO:0000256" key="1">
    <source>
        <dbReference type="ARBA" id="ARBA00004236"/>
    </source>
</evidence>
<keyword evidence="2" id="KW-1003">Cell membrane</keyword>